<dbReference type="PROSITE" id="PS51257">
    <property type="entry name" value="PROKAR_LIPOPROTEIN"/>
    <property type="match status" value="1"/>
</dbReference>
<comment type="caution">
    <text evidence="8">The sequence shown here is derived from an EMBL/GenBank/DDBJ whole genome shotgun (WGS) entry which is preliminary data.</text>
</comment>
<dbReference type="Gene3D" id="1.25.40.390">
    <property type="match status" value="1"/>
</dbReference>
<evidence type="ECO:0000256" key="2">
    <source>
        <dbReference type="ARBA" id="ARBA00006275"/>
    </source>
</evidence>
<feature type="domain" description="RagB/SusD" evidence="6">
    <location>
        <begin position="314"/>
        <end position="456"/>
    </location>
</feature>
<keyword evidence="5" id="KW-0998">Cell outer membrane</keyword>
<evidence type="ECO:0000259" key="7">
    <source>
        <dbReference type="Pfam" id="PF14322"/>
    </source>
</evidence>
<dbReference type="Pfam" id="PF14322">
    <property type="entry name" value="SusD-like_3"/>
    <property type="match status" value="1"/>
</dbReference>
<dbReference type="OrthoDB" id="9794888at2"/>
<organism evidence="8 9">
    <name type="scientific">Siphonobacter curvatus</name>
    <dbReference type="NCBI Taxonomy" id="2094562"/>
    <lineage>
        <taxon>Bacteria</taxon>
        <taxon>Pseudomonadati</taxon>
        <taxon>Bacteroidota</taxon>
        <taxon>Cytophagia</taxon>
        <taxon>Cytophagales</taxon>
        <taxon>Cytophagaceae</taxon>
        <taxon>Siphonobacter</taxon>
    </lineage>
</organism>
<evidence type="ECO:0000256" key="5">
    <source>
        <dbReference type="ARBA" id="ARBA00023237"/>
    </source>
</evidence>
<keyword evidence="3" id="KW-0732">Signal</keyword>
<evidence type="ECO:0000313" key="8">
    <source>
        <dbReference type="EMBL" id="PQA57023.1"/>
    </source>
</evidence>
<name>A0A2S7IK50_9BACT</name>
<evidence type="ECO:0000259" key="6">
    <source>
        <dbReference type="Pfam" id="PF07980"/>
    </source>
</evidence>
<keyword evidence="9" id="KW-1185">Reference proteome</keyword>
<protein>
    <submittedName>
        <fullName evidence="8">RagB/SusD family nutrient uptake outer membrane protein</fullName>
    </submittedName>
</protein>
<dbReference type="GO" id="GO:0009279">
    <property type="term" value="C:cell outer membrane"/>
    <property type="evidence" value="ECO:0007669"/>
    <property type="project" value="UniProtKB-SubCell"/>
</dbReference>
<dbReference type="RefSeq" id="WP_104714593.1">
    <property type="nucleotide sequence ID" value="NZ_PTRA01000002.1"/>
</dbReference>
<sequence>MKSLHRIAFILALAGLGLSSCEKFVTIDYPATSIGTEDAFASDASATAVVLNMYSTVRNSSPLSDNITMNWTGYAGLLSDELEYTPSNATLEQFETNTVDALNSSVANGLWYNSYSLIRQANQAIVNIANSKGMTQASKDQLTGEAKFWRAYGFFTLVNYFGDVPLTTSSDEFINASLTRTPSAQVWAQIVTDLKEAKASLPAAYVGTLRTRVNKHAASALLARAYLYTKDYANASAEASEVIASGTYALVDPSQTFINTSNETIFQVGTLLGFTVLGGNYRNSLPTTPPVYVLKSNFVQSFEAGDKRRTNWSDSLVIANTTYQRINKYKLQTATAGNEYIVFLRLAELYLIRAEARANQNQLTEAVADLNVVRTRAGLANSTASTQSSLINAILQERKVEFFGEYGHRWFDLKRTNQADAVLAPIKSGWKATGVLMPIPSTQIEANPVLTQNPGY</sequence>
<comment type="similarity">
    <text evidence="2">Belongs to the SusD family.</text>
</comment>
<evidence type="ECO:0000313" key="9">
    <source>
        <dbReference type="Proteomes" id="UP000239590"/>
    </source>
</evidence>
<evidence type="ECO:0000256" key="4">
    <source>
        <dbReference type="ARBA" id="ARBA00023136"/>
    </source>
</evidence>
<comment type="subcellular location">
    <subcellularLocation>
        <location evidence="1">Cell outer membrane</location>
    </subcellularLocation>
</comment>
<dbReference type="InterPro" id="IPR033985">
    <property type="entry name" value="SusD-like_N"/>
</dbReference>
<reference evidence="9" key="1">
    <citation type="submission" date="2018-02" db="EMBL/GenBank/DDBJ databases">
        <title>Genome sequencing of Solimonas sp. HR-BB.</title>
        <authorList>
            <person name="Lee Y."/>
            <person name="Jeon C.O."/>
        </authorList>
    </citation>
    <scope>NUCLEOTIDE SEQUENCE [LARGE SCALE GENOMIC DNA]</scope>
    <source>
        <strain evidence="9">HR-U</strain>
    </source>
</reference>
<feature type="domain" description="SusD-like N-terminal" evidence="7">
    <location>
        <begin position="86"/>
        <end position="227"/>
    </location>
</feature>
<dbReference type="AlphaFoldDB" id="A0A2S7IK50"/>
<dbReference type="EMBL" id="PTRA01000002">
    <property type="protein sequence ID" value="PQA57023.1"/>
    <property type="molecule type" value="Genomic_DNA"/>
</dbReference>
<dbReference type="Proteomes" id="UP000239590">
    <property type="component" value="Unassembled WGS sequence"/>
</dbReference>
<gene>
    <name evidence="8" type="ORF">C5O19_16980</name>
</gene>
<dbReference type="InterPro" id="IPR012944">
    <property type="entry name" value="SusD_RagB_dom"/>
</dbReference>
<keyword evidence="4" id="KW-0472">Membrane</keyword>
<accession>A0A2S7IK50</accession>
<dbReference type="Pfam" id="PF07980">
    <property type="entry name" value="SusD_RagB"/>
    <property type="match status" value="1"/>
</dbReference>
<dbReference type="InterPro" id="IPR011990">
    <property type="entry name" value="TPR-like_helical_dom_sf"/>
</dbReference>
<evidence type="ECO:0000256" key="3">
    <source>
        <dbReference type="ARBA" id="ARBA00022729"/>
    </source>
</evidence>
<dbReference type="CDD" id="cd08977">
    <property type="entry name" value="SusD"/>
    <property type="match status" value="1"/>
</dbReference>
<proteinExistence type="inferred from homology"/>
<evidence type="ECO:0000256" key="1">
    <source>
        <dbReference type="ARBA" id="ARBA00004442"/>
    </source>
</evidence>
<dbReference type="SUPFAM" id="SSF48452">
    <property type="entry name" value="TPR-like"/>
    <property type="match status" value="1"/>
</dbReference>